<sequence>MAGSSHGHTLAAWTGVTIAFIGFCVAGAFMVMAQPAGFWAGMGVVILGGVVGWVMSAMGLGQPKDAHEPHLTTEERQAAGAKG</sequence>
<feature type="region of interest" description="Disordered" evidence="1">
    <location>
        <begin position="62"/>
        <end position="83"/>
    </location>
</feature>
<keyword evidence="2" id="KW-1133">Transmembrane helix</keyword>
<gene>
    <name evidence="3" type="ORF">OHU27_08825</name>
</gene>
<evidence type="ECO:0000313" key="3">
    <source>
        <dbReference type="EMBL" id="WTO82518.1"/>
    </source>
</evidence>
<proteinExistence type="predicted"/>
<reference evidence="3 4" key="1">
    <citation type="submission" date="2022-10" db="EMBL/GenBank/DDBJ databases">
        <title>The complete genomes of actinobacterial strains from the NBC collection.</title>
        <authorList>
            <person name="Joergensen T.S."/>
            <person name="Alvarez Arevalo M."/>
            <person name="Sterndorff E.B."/>
            <person name="Faurdal D."/>
            <person name="Vuksanovic O."/>
            <person name="Mourched A.-S."/>
            <person name="Charusanti P."/>
            <person name="Shaw S."/>
            <person name="Blin K."/>
            <person name="Weber T."/>
        </authorList>
    </citation>
    <scope>NUCLEOTIDE SEQUENCE [LARGE SCALE GENOMIC DNA]</scope>
    <source>
        <strain evidence="3 4">NBC_00206</strain>
    </source>
</reference>
<dbReference type="InterPro" id="IPR046550">
    <property type="entry name" value="DUF6704"/>
</dbReference>
<feature type="transmembrane region" description="Helical" evidence="2">
    <location>
        <begin position="38"/>
        <end position="60"/>
    </location>
</feature>
<keyword evidence="2" id="KW-0472">Membrane</keyword>
<accession>A0ABZ1IRH4</accession>
<evidence type="ECO:0000256" key="1">
    <source>
        <dbReference type="SAM" id="MobiDB-lite"/>
    </source>
</evidence>
<dbReference type="Pfam" id="PF20447">
    <property type="entry name" value="DUF6704"/>
    <property type="match status" value="1"/>
</dbReference>
<feature type="transmembrane region" description="Helical" evidence="2">
    <location>
        <begin position="12"/>
        <end position="32"/>
    </location>
</feature>
<feature type="compositionally biased region" description="Basic and acidic residues" evidence="1">
    <location>
        <begin position="64"/>
        <end position="77"/>
    </location>
</feature>
<organism evidence="3 4">
    <name type="scientific">Streptomyces nigra</name>
    <dbReference type="NCBI Taxonomy" id="1827580"/>
    <lineage>
        <taxon>Bacteria</taxon>
        <taxon>Bacillati</taxon>
        <taxon>Actinomycetota</taxon>
        <taxon>Actinomycetes</taxon>
        <taxon>Kitasatosporales</taxon>
        <taxon>Streptomycetaceae</taxon>
        <taxon>Streptomyces</taxon>
    </lineage>
</organism>
<protein>
    <submittedName>
        <fullName evidence="3">Uncharacterized protein</fullName>
    </submittedName>
</protein>
<dbReference type="EMBL" id="CP108125">
    <property type="protein sequence ID" value="WTO82518.1"/>
    <property type="molecule type" value="Genomic_DNA"/>
</dbReference>
<evidence type="ECO:0000256" key="2">
    <source>
        <dbReference type="SAM" id="Phobius"/>
    </source>
</evidence>
<dbReference type="NCBIfam" id="NF041681">
    <property type="entry name" value="HGxxPAAW"/>
    <property type="match status" value="1"/>
</dbReference>
<dbReference type="Proteomes" id="UP001622690">
    <property type="component" value="Chromosome"/>
</dbReference>
<keyword evidence="2" id="KW-0812">Transmembrane</keyword>
<evidence type="ECO:0000313" key="4">
    <source>
        <dbReference type="Proteomes" id="UP001622690"/>
    </source>
</evidence>
<name>A0ABZ1IRH4_9ACTN</name>
<keyword evidence="4" id="KW-1185">Reference proteome</keyword>
<dbReference type="RefSeq" id="WP_210981793.1">
    <property type="nucleotide sequence ID" value="NZ_CP108125.1"/>
</dbReference>